<dbReference type="InterPro" id="IPR050794">
    <property type="entry name" value="CPA2_transporter"/>
</dbReference>
<proteinExistence type="predicted"/>
<gene>
    <name evidence="6" type="primary">CHX18</name>
    <name evidence="6" type="ORF">SDJN03_05773</name>
</gene>
<keyword evidence="4" id="KW-0406">Ion transport</keyword>
<comment type="caution">
    <text evidence="6">The sequence shown here is derived from an EMBL/GenBank/DDBJ whole genome shotgun (WGS) entry which is preliminary data.</text>
</comment>
<keyword evidence="3" id="KW-0630">Potassium</keyword>
<name>A0AAV6NNA2_9ROSI</name>
<evidence type="ECO:0000256" key="2">
    <source>
        <dbReference type="ARBA" id="ARBA00022538"/>
    </source>
</evidence>
<keyword evidence="5" id="KW-0472">Membrane</keyword>
<keyword evidence="5" id="KW-1133">Transmembrane helix</keyword>
<keyword evidence="7" id="KW-1185">Reference proteome</keyword>
<protein>
    <submittedName>
        <fullName evidence="6">Cation/H(+) antiporter 18</fullName>
    </submittedName>
</protein>
<feature type="transmembrane region" description="Helical" evidence="5">
    <location>
        <begin position="31"/>
        <end position="49"/>
    </location>
</feature>
<feature type="transmembrane region" description="Helical" evidence="5">
    <location>
        <begin position="69"/>
        <end position="87"/>
    </location>
</feature>
<evidence type="ECO:0000313" key="7">
    <source>
        <dbReference type="Proteomes" id="UP000685013"/>
    </source>
</evidence>
<feature type="non-terminal residue" evidence="6">
    <location>
        <position position="1"/>
    </location>
</feature>
<dbReference type="PANTHER" id="PTHR32468">
    <property type="entry name" value="CATION/H + ANTIPORTER"/>
    <property type="match status" value="1"/>
</dbReference>
<evidence type="ECO:0000256" key="5">
    <source>
        <dbReference type="SAM" id="Phobius"/>
    </source>
</evidence>
<keyword evidence="2" id="KW-0633">Potassium transport</keyword>
<dbReference type="EMBL" id="JAGKQH010000004">
    <property type="protein sequence ID" value="KAG6600540.1"/>
    <property type="molecule type" value="Genomic_DNA"/>
</dbReference>
<sequence length="115" mass="12669">MASNTTAVTKYPCPMKATSNGIFQGDNPLDFALPLVILQICLVLILIRYSWPCFSSEAIKTATSDRRNYYFIGIHAMFGAFVVGVLVRKDGPLVGAFVDEIEDPVSGLFLPLYFV</sequence>
<evidence type="ECO:0000313" key="6">
    <source>
        <dbReference type="EMBL" id="KAG6600540.1"/>
    </source>
</evidence>
<dbReference type="GO" id="GO:0006813">
    <property type="term" value="P:potassium ion transport"/>
    <property type="evidence" value="ECO:0007669"/>
    <property type="project" value="UniProtKB-KW"/>
</dbReference>
<accession>A0AAV6NNA2</accession>
<evidence type="ECO:0000256" key="4">
    <source>
        <dbReference type="ARBA" id="ARBA00023065"/>
    </source>
</evidence>
<keyword evidence="5" id="KW-0812">Transmembrane</keyword>
<dbReference type="GO" id="GO:0098662">
    <property type="term" value="P:inorganic cation transmembrane transport"/>
    <property type="evidence" value="ECO:0007669"/>
    <property type="project" value="TreeGrafter"/>
</dbReference>
<evidence type="ECO:0000256" key="3">
    <source>
        <dbReference type="ARBA" id="ARBA00022958"/>
    </source>
</evidence>
<dbReference type="GO" id="GO:0012505">
    <property type="term" value="C:endomembrane system"/>
    <property type="evidence" value="ECO:0007669"/>
    <property type="project" value="TreeGrafter"/>
</dbReference>
<evidence type="ECO:0000256" key="1">
    <source>
        <dbReference type="ARBA" id="ARBA00022448"/>
    </source>
</evidence>
<keyword evidence="1" id="KW-0813">Transport</keyword>
<dbReference type="Proteomes" id="UP000685013">
    <property type="component" value="Chromosome 4"/>
</dbReference>
<reference evidence="6 7" key="1">
    <citation type="journal article" date="2021" name="Hortic Res">
        <title>The domestication of Cucurbita argyrosperma as revealed by the genome of its wild relative.</title>
        <authorList>
            <person name="Barrera-Redondo J."/>
            <person name="Sanchez-de la Vega G."/>
            <person name="Aguirre-Liguori J.A."/>
            <person name="Castellanos-Morales G."/>
            <person name="Gutierrez-Guerrero Y.T."/>
            <person name="Aguirre-Dugua X."/>
            <person name="Aguirre-Planter E."/>
            <person name="Tenaillon M.I."/>
            <person name="Lira-Saade R."/>
            <person name="Eguiarte L.E."/>
        </authorList>
    </citation>
    <scope>NUCLEOTIDE SEQUENCE [LARGE SCALE GENOMIC DNA]</scope>
    <source>
        <strain evidence="6">JBR-2021</strain>
    </source>
</reference>
<dbReference type="AlphaFoldDB" id="A0AAV6NNA2"/>
<dbReference type="PANTHER" id="PTHR32468:SF34">
    <property type="entry name" value="CATION_H(+) ANTIPORTER 18"/>
    <property type="match status" value="1"/>
</dbReference>
<dbReference type="GO" id="GO:0006885">
    <property type="term" value="P:regulation of pH"/>
    <property type="evidence" value="ECO:0007669"/>
    <property type="project" value="TreeGrafter"/>
</dbReference>
<organism evidence="6 7">
    <name type="scientific">Cucurbita argyrosperma subsp. sororia</name>
    <dbReference type="NCBI Taxonomy" id="37648"/>
    <lineage>
        <taxon>Eukaryota</taxon>
        <taxon>Viridiplantae</taxon>
        <taxon>Streptophyta</taxon>
        <taxon>Embryophyta</taxon>
        <taxon>Tracheophyta</taxon>
        <taxon>Spermatophyta</taxon>
        <taxon>Magnoliopsida</taxon>
        <taxon>eudicotyledons</taxon>
        <taxon>Gunneridae</taxon>
        <taxon>Pentapetalae</taxon>
        <taxon>rosids</taxon>
        <taxon>fabids</taxon>
        <taxon>Cucurbitales</taxon>
        <taxon>Cucurbitaceae</taxon>
        <taxon>Cucurbiteae</taxon>
        <taxon>Cucurbita</taxon>
    </lineage>
</organism>